<keyword evidence="2" id="KW-1185">Reference proteome</keyword>
<feature type="region of interest" description="Disordered" evidence="1">
    <location>
        <begin position="8"/>
        <end position="63"/>
    </location>
</feature>
<name>A0A914E715_9BILA</name>
<evidence type="ECO:0000313" key="2">
    <source>
        <dbReference type="Proteomes" id="UP000887540"/>
    </source>
</evidence>
<protein>
    <submittedName>
        <fullName evidence="3">Uncharacterized protein</fullName>
    </submittedName>
</protein>
<dbReference type="Proteomes" id="UP000887540">
    <property type="component" value="Unplaced"/>
</dbReference>
<feature type="compositionally biased region" description="Polar residues" evidence="1">
    <location>
        <begin position="31"/>
        <end position="63"/>
    </location>
</feature>
<reference evidence="3" key="1">
    <citation type="submission" date="2022-11" db="UniProtKB">
        <authorList>
            <consortium name="WormBaseParasite"/>
        </authorList>
    </citation>
    <scope>IDENTIFICATION</scope>
</reference>
<sequence length="91" mass="9642">MEIKTYQLTVQPPKHGIPSSSTSGTQQTPTKVITATPLTTSTTNRLPQTLSTSPQTVSTGGPTPIPTSNAFSVKSNILNLLGLIFLCFVRV</sequence>
<evidence type="ECO:0000256" key="1">
    <source>
        <dbReference type="SAM" id="MobiDB-lite"/>
    </source>
</evidence>
<feature type="compositionally biased region" description="Low complexity" evidence="1">
    <location>
        <begin position="18"/>
        <end position="30"/>
    </location>
</feature>
<organism evidence="2 3">
    <name type="scientific">Acrobeloides nanus</name>
    <dbReference type="NCBI Taxonomy" id="290746"/>
    <lineage>
        <taxon>Eukaryota</taxon>
        <taxon>Metazoa</taxon>
        <taxon>Ecdysozoa</taxon>
        <taxon>Nematoda</taxon>
        <taxon>Chromadorea</taxon>
        <taxon>Rhabditida</taxon>
        <taxon>Tylenchina</taxon>
        <taxon>Cephalobomorpha</taxon>
        <taxon>Cephaloboidea</taxon>
        <taxon>Cephalobidae</taxon>
        <taxon>Acrobeloides</taxon>
    </lineage>
</organism>
<evidence type="ECO:0000313" key="3">
    <source>
        <dbReference type="WBParaSite" id="ACRNAN_scaffold577.g25192.t1"/>
    </source>
</evidence>
<dbReference type="WBParaSite" id="ACRNAN_scaffold577.g25192.t1">
    <property type="protein sequence ID" value="ACRNAN_scaffold577.g25192.t1"/>
    <property type="gene ID" value="ACRNAN_scaffold577.g25192"/>
</dbReference>
<proteinExistence type="predicted"/>
<accession>A0A914E715</accession>
<dbReference type="AlphaFoldDB" id="A0A914E715"/>